<evidence type="ECO:0000256" key="3">
    <source>
        <dbReference type="ARBA" id="ARBA00022692"/>
    </source>
</evidence>
<dbReference type="Proteomes" id="UP001447188">
    <property type="component" value="Unassembled WGS sequence"/>
</dbReference>
<comment type="caution">
    <text evidence="10">The sequence shown here is derived from an EMBL/GenBank/DDBJ whole genome shotgun (WGS) entry which is preliminary data.</text>
</comment>
<feature type="domain" description="SPX" evidence="9">
    <location>
        <begin position="1"/>
        <end position="469"/>
    </location>
</feature>
<dbReference type="InterPro" id="IPR004342">
    <property type="entry name" value="EXS_C"/>
</dbReference>
<feature type="region of interest" description="Disordered" evidence="6">
    <location>
        <begin position="59"/>
        <end position="113"/>
    </location>
</feature>
<evidence type="ECO:0000256" key="6">
    <source>
        <dbReference type="SAM" id="MobiDB-lite"/>
    </source>
</evidence>
<name>A0ABR3GUC9_9PEZI</name>
<keyword evidence="4 7" id="KW-1133">Transmembrane helix</keyword>
<gene>
    <name evidence="10" type="primary">SYG1</name>
    <name evidence="10" type="ORF">Q9L58_001350</name>
</gene>
<feature type="compositionally biased region" description="Pro residues" evidence="6">
    <location>
        <begin position="157"/>
        <end position="170"/>
    </location>
</feature>
<feature type="region of interest" description="Disordered" evidence="6">
    <location>
        <begin position="204"/>
        <end position="232"/>
    </location>
</feature>
<feature type="compositionally biased region" description="Acidic residues" evidence="6">
    <location>
        <begin position="1003"/>
        <end position="1013"/>
    </location>
</feature>
<dbReference type="PANTHER" id="PTHR10783">
    <property type="entry name" value="XENOTROPIC AND POLYTROPIC RETROVIRUS RECEPTOR 1-RELATED"/>
    <property type="match status" value="1"/>
</dbReference>
<dbReference type="Pfam" id="PF03124">
    <property type="entry name" value="EXS"/>
    <property type="match status" value="1"/>
</dbReference>
<evidence type="ECO:0000256" key="5">
    <source>
        <dbReference type="ARBA" id="ARBA00023136"/>
    </source>
</evidence>
<feature type="compositionally biased region" description="Basic and acidic residues" evidence="6">
    <location>
        <begin position="395"/>
        <end position="416"/>
    </location>
</feature>
<evidence type="ECO:0000313" key="11">
    <source>
        <dbReference type="Proteomes" id="UP001447188"/>
    </source>
</evidence>
<feature type="transmembrane region" description="Helical" evidence="7">
    <location>
        <begin position="613"/>
        <end position="631"/>
    </location>
</feature>
<evidence type="ECO:0000256" key="7">
    <source>
        <dbReference type="SAM" id="Phobius"/>
    </source>
</evidence>
<keyword evidence="11" id="KW-1185">Reference proteome</keyword>
<keyword evidence="3 7" id="KW-0812">Transmembrane</keyword>
<evidence type="ECO:0000259" key="8">
    <source>
        <dbReference type="PROSITE" id="PS51380"/>
    </source>
</evidence>
<reference evidence="10 11" key="1">
    <citation type="submission" date="2024-02" db="EMBL/GenBank/DDBJ databases">
        <title>Discinaceae phylogenomics.</title>
        <authorList>
            <person name="Dirks A.C."/>
            <person name="James T.Y."/>
        </authorList>
    </citation>
    <scope>NUCLEOTIDE SEQUENCE [LARGE SCALE GENOMIC DNA]</scope>
    <source>
        <strain evidence="10 11">ACD0624</strain>
    </source>
</reference>
<sequence length="1050" mass="120613">MKFAKSMEELMVPEWNSQYLQYKAGKKKIKVVTSSFRTTVTPAAAKSSLNRTRTRAVAAFNRSSLNPNWTQGASKKDDSGHPVWPPEPAAPRGRNGSTSQASGKHRSLSYVTPQLPVEFPQEVYWRSNGGAGRWDTRLGEHGNTPVSSFPDRERRTPPPPSLKLPEPIQPLPSLAELGENSLPGTPRPANPVLRARTSEMDFSELPPLPGCMVSPKPPRRPSLSDQNPSASRRSILGRSIALSPRPFVNRVSQFFVQRNSSDDVQVDISDAQIRASAEFHQWLLQELYRIEEFYQRREDEAVQRFYEMKEQLDILRDRWFKHHYRIAYENDAGDVNENIHQEGGHSSATSSGHDHPDAAAAAAHRRSTWRDTLAAIGRGKPDDNPDADIMSLSSAHRDSDLRRDYERRHPTNDPGHKLAKSKLKYAYSEYYHRLEMLKSFVQLNRDAFRKITKKFDKVSGLRTSGKFMNEHINKSYFGGSDNRLDDLINDTEILFARFFVRSNRKEAALRLRTRENKSVYHSSLLRSGFYLGSSLVIGASSVWEALRILNDPYTEPGFKVRTSYILQIWGGVFLILLQTLLFAINLRIWARNRINYAFIFEFDNRHQLNHRQFLEIPSLFGLLFTICFWFSIQDFWEGELDMIHFPIIFVGVSGAILFNPIKAFYFRARLYFMTTIVRLMLSGFYRVEFKDFWMGDMLCSQTYALGNIYLYFCLYSQAWNKPEMCNSSHSYTMGFFTCVPAIWRLLQCFRRYYDSRQAFPHLANGAKYALTIMQYAMLSMWRNDKPNEVLKGGFIAFATISSLVSIFWDVVMDWSLLNPYAKWPFIRDTIGFKKPWVYYFAMFVDPPLRFSWVFYIIYANEIQHSALLSFIISVAEVFRRFIWCFFRMENEHCGNVGANRAYRDPSLPYHFASDYDPATMVASPVPFDPEVHTDPLLVSPAQPTVDVEQGHVGGMRRRVKRHGSSSPAMQALERLGRTMTNAHKKDYERKRGTDLDDGAGSSSDDEDEEEDDAAVAAAEDYFSSRERSGTVGTVATQVGVERMGRPDMER</sequence>
<evidence type="ECO:0000313" key="10">
    <source>
        <dbReference type="EMBL" id="KAL0639524.1"/>
    </source>
</evidence>
<keyword evidence="5 7" id="KW-0472">Membrane</keyword>
<feature type="domain" description="EXS" evidence="8">
    <location>
        <begin position="724"/>
        <end position="919"/>
    </location>
</feature>
<dbReference type="PANTHER" id="PTHR10783:SF103">
    <property type="entry name" value="SOLUTE CARRIER FAMILY 53 MEMBER 1"/>
    <property type="match status" value="1"/>
</dbReference>
<dbReference type="Pfam" id="PF03105">
    <property type="entry name" value="SPX"/>
    <property type="match status" value="1"/>
</dbReference>
<feature type="compositionally biased region" description="Polar residues" evidence="6">
    <location>
        <begin position="223"/>
        <end position="232"/>
    </location>
</feature>
<feature type="transmembrane region" description="Helical" evidence="7">
    <location>
        <begin position="643"/>
        <end position="661"/>
    </location>
</feature>
<feature type="compositionally biased region" description="Basic and acidic residues" evidence="6">
    <location>
        <begin position="983"/>
        <end position="994"/>
    </location>
</feature>
<dbReference type="PROSITE" id="PS51382">
    <property type="entry name" value="SPX"/>
    <property type="match status" value="1"/>
</dbReference>
<evidence type="ECO:0000256" key="2">
    <source>
        <dbReference type="ARBA" id="ARBA00009665"/>
    </source>
</evidence>
<keyword evidence="10" id="KW-0675">Receptor</keyword>
<organism evidence="10 11">
    <name type="scientific">Discina gigas</name>
    <dbReference type="NCBI Taxonomy" id="1032678"/>
    <lineage>
        <taxon>Eukaryota</taxon>
        <taxon>Fungi</taxon>
        <taxon>Dikarya</taxon>
        <taxon>Ascomycota</taxon>
        <taxon>Pezizomycotina</taxon>
        <taxon>Pezizomycetes</taxon>
        <taxon>Pezizales</taxon>
        <taxon>Discinaceae</taxon>
        <taxon>Discina</taxon>
    </lineage>
</organism>
<evidence type="ECO:0000256" key="4">
    <source>
        <dbReference type="ARBA" id="ARBA00022989"/>
    </source>
</evidence>
<dbReference type="InterPro" id="IPR004331">
    <property type="entry name" value="SPX_dom"/>
</dbReference>
<dbReference type="PROSITE" id="PS51380">
    <property type="entry name" value="EXS"/>
    <property type="match status" value="1"/>
</dbReference>
<comment type="similarity">
    <text evidence="2">Belongs to the SYG1 (TC 2.A.94) family.</text>
</comment>
<accession>A0ABR3GUC9</accession>
<feature type="region of interest" description="Disordered" evidence="6">
    <location>
        <begin position="336"/>
        <end position="417"/>
    </location>
</feature>
<feature type="region of interest" description="Disordered" evidence="6">
    <location>
        <begin position="977"/>
        <end position="1050"/>
    </location>
</feature>
<feature type="transmembrane region" description="Helical" evidence="7">
    <location>
        <begin position="563"/>
        <end position="584"/>
    </location>
</feature>
<evidence type="ECO:0000256" key="1">
    <source>
        <dbReference type="ARBA" id="ARBA00004141"/>
    </source>
</evidence>
<comment type="subcellular location">
    <subcellularLocation>
        <location evidence="1">Membrane</location>
        <topology evidence="1">Multi-pass membrane protein</topology>
    </subcellularLocation>
</comment>
<feature type="transmembrane region" description="Helical" evidence="7">
    <location>
        <begin position="729"/>
        <end position="746"/>
    </location>
</feature>
<feature type="compositionally biased region" description="Low complexity" evidence="6">
    <location>
        <begin position="1029"/>
        <end position="1040"/>
    </location>
</feature>
<feature type="compositionally biased region" description="Polar residues" evidence="6">
    <location>
        <begin position="61"/>
        <end position="73"/>
    </location>
</feature>
<dbReference type="EMBL" id="JBBBZM010000010">
    <property type="protein sequence ID" value="KAL0639524.1"/>
    <property type="molecule type" value="Genomic_DNA"/>
</dbReference>
<protein>
    <submittedName>
        <fullName evidence="10">Xenotropic and polytropic retrovirus receptor 1</fullName>
    </submittedName>
</protein>
<dbReference type="CDD" id="cd14475">
    <property type="entry name" value="SPX_SYG1_like"/>
    <property type="match status" value="1"/>
</dbReference>
<feature type="region of interest" description="Disordered" evidence="6">
    <location>
        <begin position="131"/>
        <end position="192"/>
    </location>
</feature>
<feature type="transmembrane region" description="Helical" evidence="7">
    <location>
        <begin position="793"/>
        <end position="816"/>
    </location>
</feature>
<proteinExistence type="inferred from homology"/>
<evidence type="ECO:0000259" key="9">
    <source>
        <dbReference type="PROSITE" id="PS51382"/>
    </source>
</evidence>